<dbReference type="AlphaFoldDB" id="A0A7W6C5X5"/>
<gene>
    <name evidence="2" type="ORF">GGR39_002793</name>
</gene>
<proteinExistence type="predicted"/>
<evidence type="ECO:0000313" key="2">
    <source>
        <dbReference type="EMBL" id="MBB3941125.1"/>
    </source>
</evidence>
<keyword evidence="3" id="KW-1185">Reference proteome</keyword>
<evidence type="ECO:0000313" key="3">
    <source>
        <dbReference type="Proteomes" id="UP000561459"/>
    </source>
</evidence>
<protein>
    <recommendedName>
        <fullName evidence="4">Glycine zipper domain-containing protein</fullName>
    </recommendedName>
</protein>
<dbReference type="PROSITE" id="PS51257">
    <property type="entry name" value="PROKAR_LIPOPROTEIN"/>
    <property type="match status" value="1"/>
</dbReference>
<evidence type="ECO:0008006" key="4">
    <source>
        <dbReference type="Google" id="ProtNLM"/>
    </source>
</evidence>
<comment type="caution">
    <text evidence="2">The sequence shown here is derived from an EMBL/GenBank/DDBJ whole genome shotgun (WGS) entry which is preliminary data.</text>
</comment>
<dbReference type="EMBL" id="JACIDY010000007">
    <property type="protein sequence ID" value="MBB3941125.1"/>
    <property type="molecule type" value="Genomic_DNA"/>
</dbReference>
<dbReference type="RefSeq" id="WP_183617705.1">
    <property type="nucleotide sequence ID" value="NZ_JACIDY010000007.1"/>
</dbReference>
<organism evidence="2 3">
    <name type="scientific">Novosphingobium fluoreni</name>
    <dbReference type="NCBI Taxonomy" id="1391222"/>
    <lineage>
        <taxon>Bacteria</taxon>
        <taxon>Pseudomonadati</taxon>
        <taxon>Pseudomonadota</taxon>
        <taxon>Alphaproteobacteria</taxon>
        <taxon>Sphingomonadales</taxon>
        <taxon>Sphingomonadaceae</taxon>
        <taxon>Novosphingobium</taxon>
    </lineage>
</organism>
<feature type="chain" id="PRO_5031499817" description="Glycine zipper domain-containing protein" evidence="1">
    <location>
        <begin position="25"/>
        <end position="86"/>
    </location>
</feature>
<reference evidence="2 3" key="1">
    <citation type="submission" date="2020-08" db="EMBL/GenBank/DDBJ databases">
        <title>Genomic Encyclopedia of Type Strains, Phase IV (KMG-IV): sequencing the most valuable type-strain genomes for metagenomic binning, comparative biology and taxonomic classification.</title>
        <authorList>
            <person name="Goeker M."/>
        </authorList>
    </citation>
    <scope>NUCLEOTIDE SEQUENCE [LARGE SCALE GENOMIC DNA]</scope>
    <source>
        <strain evidence="2 3">DSM 27568</strain>
    </source>
</reference>
<evidence type="ECO:0000256" key="1">
    <source>
        <dbReference type="SAM" id="SignalP"/>
    </source>
</evidence>
<feature type="signal peptide" evidence="1">
    <location>
        <begin position="1"/>
        <end position="24"/>
    </location>
</feature>
<dbReference type="Proteomes" id="UP000561459">
    <property type="component" value="Unassembled WGS sequence"/>
</dbReference>
<accession>A0A7W6C5X5</accession>
<sequence>MRFLILPVVTAGALALGGCASNYAGEGALVGGAVGAGVGALAGDVGAGAAIGAAAGAVGGSQVKKDRYGGCYRYDRDGRRYYDRDC</sequence>
<name>A0A7W6C5X5_9SPHN</name>
<keyword evidence="1" id="KW-0732">Signal</keyword>